<comment type="caution">
    <text evidence="6">The sequence shown here is derived from an EMBL/GenBank/DDBJ whole genome shotgun (WGS) entry which is preliminary data.</text>
</comment>
<dbReference type="InterPro" id="IPR009014">
    <property type="entry name" value="Transketo_C/PFOR_II"/>
</dbReference>
<dbReference type="PANTHER" id="PTHR43257">
    <property type="entry name" value="PYRUVATE DEHYDROGENASE E1 COMPONENT BETA SUBUNIT"/>
    <property type="match status" value="1"/>
</dbReference>
<gene>
    <name evidence="6" type="ORF">I550_2803</name>
</gene>
<protein>
    <submittedName>
        <fullName evidence="6">Transketolase, pyrimidine binding domain protein</fullName>
    </submittedName>
</protein>
<sequence>MDDKEMTMREALNLALDQALAADERVFLLGEDIADPGASGPTAGLSTKYGHDRVLDTPISEAAIVGAAIGAAIDGLLPVAEIMIMDFIGIAADQLINNAAKLRFMTAGRTSAPITVRTQVYAGLATGATHSQSLEAWFMHIPGMKVIVPSTPRDGKGLLTAAIFDPDPCLFVETIRLQSKKGPVPTEPGFSIPLGQADIKRPGTDVSVIAYGRCVHDALSAADTLGERGVSAEVIDLRTLVPLDVDTIVGSVRRTRRAVIVHDAVQFAGPGRRSPRSCTHNSSGNSPRRSSGSPRDSSPTRPRRRSRPRCTRRRRGSSKRPCAPARGRRCMADFIIRIPGSRWRSRRPN</sequence>
<organism evidence="6 7">
    <name type="scientific">Mycobacterium intracellulare 1956</name>
    <dbReference type="NCBI Taxonomy" id="1299331"/>
    <lineage>
        <taxon>Bacteria</taxon>
        <taxon>Bacillati</taxon>
        <taxon>Actinomycetota</taxon>
        <taxon>Actinomycetes</taxon>
        <taxon>Mycobacteriales</taxon>
        <taxon>Mycobacteriaceae</taxon>
        <taxon>Mycobacterium</taxon>
        <taxon>Mycobacterium avium complex (MAC)</taxon>
    </lineage>
</organism>
<comment type="cofactor">
    <cofactor evidence="1">
        <name>thiamine diphosphate</name>
        <dbReference type="ChEBI" id="CHEBI:58937"/>
    </cofactor>
</comment>
<dbReference type="InterPro" id="IPR033248">
    <property type="entry name" value="Transketolase_C"/>
</dbReference>
<feature type="compositionally biased region" description="Low complexity" evidence="4">
    <location>
        <begin position="282"/>
        <end position="300"/>
    </location>
</feature>
<dbReference type="Pfam" id="PF02780">
    <property type="entry name" value="Transketolase_C"/>
    <property type="match status" value="1"/>
</dbReference>
<dbReference type="GO" id="GO:0016491">
    <property type="term" value="F:oxidoreductase activity"/>
    <property type="evidence" value="ECO:0007669"/>
    <property type="project" value="UniProtKB-KW"/>
</dbReference>
<evidence type="ECO:0000256" key="3">
    <source>
        <dbReference type="ARBA" id="ARBA00023052"/>
    </source>
</evidence>
<evidence type="ECO:0000313" key="7">
    <source>
        <dbReference type="Proteomes" id="UP000020825"/>
    </source>
</evidence>
<dbReference type="InterPro" id="IPR029061">
    <property type="entry name" value="THDP-binding"/>
</dbReference>
<evidence type="ECO:0000259" key="5">
    <source>
        <dbReference type="SMART" id="SM00861"/>
    </source>
</evidence>
<accession>X8CWN8</accession>
<dbReference type="AlphaFoldDB" id="X8CWN8"/>
<dbReference type="PANTHER" id="PTHR43257:SF2">
    <property type="entry name" value="PYRUVATE DEHYDROGENASE E1 COMPONENT SUBUNIT BETA"/>
    <property type="match status" value="1"/>
</dbReference>
<dbReference type="Pfam" id="PF02779">
    <property type="entry name" value="Transket_pyr"/>
    <property type="match status" value="1"/>
</dbReference>
<dbReference type="InterPro" id="IPR005475">
    <property type="entry name" value="Transketolase-like_Pyr-bd"/>
</dbReference>
<keyword evidence="3" id="KW-0786">Thiamine pyrophosphate</keyword>
<dbReference type="SUPFAM" id="SSF52922">
    <property type="entry name" value="TK C-terminal domain-like"/>
    <property type="match status" value="1"/>
</dbReference>
<dbReference type="SUPFAM" id="SSF52518">
    <property type="entry name" value="Thiamin diphosphate-binding fold (THDP-binding)"/>
    <property type="match status" value="1"/>
</dbReference>
<dbReference type="Gene3D" id="3.40.50.920">
    <property type="match status" value="1"/>
</dbReference>
<dbReference type="FunFam" id="3.40.50.970:FF:000001">
    <property type="entry name" value="Pyruvate dehydrogenase E1 beta subunit"/>
    <property type="match status" value="1"/>
</dbReference>
<name>X8CWN8_MYCIT</name>
<keyword evidence="2" id="KW-0560">Oxidoreductase</keyword>
<dbReference type="CDD" id="cd07036">
    <property type="entry name" value="TPP_PYR_E1-PDHc-beta_like"/>
    <property type="match status" value="1"/>
</dbReference>
<proteinExistence type="predicted"/>
<feature type="region of interest" description="Disordered" evidence="4">
    <location>
        <begin position="268"/>
        <end position="325"/>
    </location>
</feature>
<dbReference type="Proteomes" id="UP000020825">
    <property type="component" value="Unassembled WGS sequence"/>
</dbReference>
<reference evidence="6 7" key="1">
    <citation type="submission" date="2013-12" db="EMBL/GenBank/DDBJ databases">
        <authorList>
            <person name="Zelazny A."/>
            <person name="Olivier K."/>
            <person name="Holland S."/>
            <person name="Lenaerts A."/>
            <person name="Ordway D."/>
            <person name="DeGroote M.A."/>
            <person name="Parker T."/>
            <person name="Sizemore C."/>
            <person name="Tallon L.J."/>
            <person name="Sadzewicz L.K."/>
            <person name="Sengamalay N."/>
            <person name="Fraser C.M."/>
            <person name="Hine E."/>
            <person name="Shefchek K.A."/>
            <person name="Das S.P."/>
            <person name="Tettelin H."/>
        </authorList>
    </citation>
    <scope>NUCLEOTIDE SEQUENCE [LARGE SCALE GENOMIC DNA]</scope>
    <source>
        <strain evidence="6 7">1956</strain>
    </source>
</reference>
<evidence type="ECO:0000313" key="6">
    <source>
        <dbReference type="EMBL" id="EUA59655.1"/>
    </source>
</evidence>
<evidence type="ECO:0000256" key="1">
    <source>
        <dbReference type="ARBA" id="ARBA00001964"/>
    </source>
</evidence>
<evidence type="ECO:0000256" key="4">
    <source>
        <dbReference type="SAM" id="MobiDB-lite"/>
    </source>
</evidence>
<evidence type="ECO:0000256" key="2">
    <source>
        <dbReference type="ARBA" id="ARBA00023002"/>
    </source>
</evidence>
<dbReference type="PATRIC" id="fig|1299331.3.peg.2731"/>
<dbReference type="EMBL" id="JAOG01000001">
    <property type="protein sequence ID" value="EUA59655.1"/>
    <property type="molecule type" value="Genomic_DNA"/>
</dbReference>
<feature type="compositionally biased region" description="Basic residues" evidence="4">
    <location>
        <begin position="301"/>
        <end position="318"/>
    </location>
</feature>
<dbReference type="SMART" id="SM00861">
    <property type="entry name" value="Transket_pyr"/>
    <property type="match status" value="1"/>
</dbReference>
<dbReference type="Gene3D" id="3.40.50.970">
    <property type="match status" value="1"/>
</dbReference>
<feature type="domain" description="Transketolase-like pyrimidine-binding" evidence="5">
    <location>
        <begin position="6"/>
        <end position="179"/>
    </location>
</feature>
<dbReference type="GO" id="GO:0000287">
    <property type="term" value="F:magnesium ion binding"/>
    <property type="evidence" value="ECO:0007669"/>
    <property type="project" value="UniProtKB-ARBA"/>
</dbReference>